<reference evidence="2 3" key="1">
    <citation type="submission" date="2008-03" db="EMBL/GenBank/DDBJ databases">
        <title>The Genome Sequence of Verticillium dahliae VdLs.17.</title>
        <authorList>
            <consortium name="The Broad Institute Genome Sequencing Platform"/>
            <person name="Ma L.-J.J."/>
            <person name="Klosterman S.J."/>
            <person name="Subbarao K."/>
            <person name="Dobinson K."/>
            <person name="Veronese P."/>
            <person name="Kang S."/>
            <person name="Gold S.E."/>
            <person name="Young S."/>
            <person name="Jaffe D."/>
            <person name="Gnerre S."/>
            <person name="Berlin A."/>
            <person name="Heiman D."/>
            <person name="Hepburn T."/>
            <person name="Sykes S."/>
            <person name="Alvarado L."/>
            <person name="Kodira C.D."/>
            <person name="Lander E."/>
            <person name="Galagan J."/>
            <person name="Nusbaum C."/>
            <person name="Birren B."/>
        </authorList>
    </citation>
    <scope>NUCLEOTIDE SEQUENCE [LARGE SCALE GENOMIC DNA]</scope>
    <source>
        <strain evidence="3">VdLs.17 / ATCC MYA-4575 / FGSC 10137</strain>
    </source>
</reference>
<evidence type="ECO:0000313" key="2">
    <source>
        <dbReference type="EMBL" id="EGY14237.1"/>
    </source>
</evidence>
<evidence type="ECO:0000313" key="3">
    <source>
        <dbReference type="Proteomes" id="UP000001611"/>
    </source>
</evidence>
<sequence length="57" mass="6513">MSTTPIAMPTPTAMRSPLSRRERRPGSSSRGRSCVLVLEAAEREEFRRRARIAKVLW</sequence>
<accession>G2X596</accession>
<organism evidence="2 3">
    <name type="scientific">Verticillium dahliae (strain VdLs.17 / ATCC MYA-4575 / FGSC 10137)</name>
    <name type="common">Verticillium wilt</name>
    <dbReference type="NCBI Taxonomy" id="498257"/>
    <lineage>
        <taxon>Eukaryota</taxon>
        <taxon>Fungi</taxon>
        <taxon>Dikarya</taxon>
        <taxon>Ascomycota</taxon>
        <taxon>Pezizomycotina</taxon>
        <taxon>Sordariomycetes</taxon>
        <taxon>Hypocreomycetidae</taxon>
        <taxon>Glomerellales</taxon>
        <taxon>Plectosphaerellaceae</taxon>
        <taxon>Verticillium</taxon>
    </lineage>
</organism>
<evidence type="ECO:0000256" key="1">
    <source>
        <dbReference type="SAM" id="MobiDB-lite"/>
    </source>
</evidence>
<name>G2X596_VERDV</name>
<keyword evidence="3" id="KW-1185">Reference proteome</keyword>
<gene>
    <name evidence="2" type="ORF">VDAG_05401</name>
</gene>
<dbReference type="InParanoid" id="G2X596"/>
<dbReference type="Proteomes" id="UP000001611">
    <property type="component" value="Chromosome 2"/>
</dbReference>
<dbReference type="AlphaFoldDB" id="G2X596"/>
<feature type="region of interest" description="Disordered" evidence="1">
    <location>
        <begin position="1"/>
        <end position="32"/>
    </location>
</feature>
<dbReference type="KEGG" id="vda:VDAG_05401"/>
<dbReference type="RefSeq" id="XP_009650591.1">
    <property type="nucleotide sequence ID" value="XM_009652296.1"/>
</dbReference>
<dbReference type="GeneID" id="20706864"/>
<dbReference type="EMBL" id="DS572704">
    <property type="protein sequence ID" value="EGY14237.1"/>
    <property type="molecule type" value="Genomic_DNA"/>
</dbReference>
<proteinExistence type="predicted"/>
<feature type="compositionally biased region" description="Low complexity" evidence="1">
    <location>
        <begin position="1"/>
        <end position="17"/>
    </location>
</feature>
<dbReference type="HOGENOM" id="CLU_2998226_0_0_1"/>
<protein>
    <submittedName>
        <fullName evidence="2">Uncharacterized protein</fullName>
    </submittedName>
</protein>